<organism evidence="7 8">
    <name type="scientific">Mediterraneibacter hominis</name>
    <dbReference type="NCBI Taxonomy" id="2763054"/>
    <lineage>
        <taxon>Bacteria</taxon>
        <taxon>Bacillati</taxon>
        <taxon>Bacillota</taxon>
        <taxon>Clostridia</taxon>
        <taxon>Lachnospirales</taxon>
        <taxon>Lachnospiraceae</taxon>
        <taxon>Mediterraneibacter</taxon>
    </lineage>
</organism>
<evidence type="ECO:0000256" key="5">
    <source>
        <dbReference type="SAM" id="Phobius"/>
    </source>
</evidence>
<keyword evidence="2" id="KW-0597">Phosphoprotein</keyword>
<keyword evidence="5" id="KW-1133">Transmembrane helix</keyword>
<evidence type="ECO:0000256" key="1">
    <source>
        <dbReference type="ARBA" id="ARBA00004370"/>
    </source>
</evidence>
<gene>
    <name evidence="7" type="ORF">H8S37_10135</name>
</gene>
<dbReference type="PANTHER" id="PTHR34220">
    <property type="entry name" value="SENSOR HISTIDINE KINASE YPDA"/>
    <property type="match status" value="1"/>
</dbReference>
<accession>A0A923LJU0</accession>
<dbReference type="InterPro" id="IPR003660">
    <property type="entry name" value="HAMP_dom"/>
</dbReference>
<dbReference type="Proteomes" id="UP000652477">
    <property type="component" value="Unassembled WGS sequence"/>
</dbReference>
<proteinExistence type="predicted"/>
<keyword evidence="4 7" id="KW-0418">Kinase</keyword>
<dbReference type="Gene3D" id="1.10.8.500">
    <property type="entry name" value="HAMP domain in histidine kinase"/>
    <property type="match status" value="1"/>
</dbReference>
<dbReference type="SUPFAM" id="SSF158472">
    <property type="entry name" value="HAMP domain-like"/>
    <property type="match status" value="1"/>
</dbReference>
<dbReference type="CDD" id="cd06225">
    <property type="entry name" value="HAMP"/>
    <property type="match status" value="1"/>
</dbReference>
<evidence type="ECO:0000313" key="8">
    <source>
        <dbReference type="Proteomes" id="UP000652477"/>
    </source>
</evidence>
<comment type="caution">
    <text evidence="7">The sequence shown here is derived from an EMBL/GenBank/DDBJ whole genome shotgun (WGS) entry which is preliminary data.</text>
</comment>
<dbReference type="Pfam" id="PF00672">
    <property type="entry name" value="HAMP"/>
    <property type="match status" value="1"/>
</dbReference>
<dbReference type="SUPFAM" id="SSF55874">
    <property type="entry name" value="ATPase domain of HSP90 chaperone/DNA topoisomerase II/histidine kinase"/>
    <property type="match status" value="1"/>
</dbReference>
<evidence type="ECO:0000256" key="4">
    <source>
        <dbReference type="ARBA" id="ARBA00022777"/>
    </source>
</evidence>
<dbReference type="Pfam" id="PF02518">
    <property type="entry name" value="HATPase_c"/>
    <property type="match status" value="1"/>
</dbReference>
<dbReference type="InterPro" id="IPR050640">
    <property type="entry name" value="Bact_2-comp_sensor_kinase"/>
</dbReference>
<keyword evidence="8" id="KW-1185">Reference proteome</keyword>
<evidence type="ECO:0000256" key="2">
    <source>
        <dbReference type="ARBA" id="ARBA00022553"/>
    </source>
</evidence>
<keyword evidence="5" id="KW-0812">Transmembrane</keyword>
<evidence type="ECO:0000256" key="3">
    <source>
        <dbReference type="ARBA" id="ARBA00022679"/>
    </source>
</evidence>
<dbReference type="EMBL" id="JACOPF010000002">
    <property type="protein sequence ID" value="MBC5689274.1"/>
    <property type="molecule type" value="Genomic_DNA"/>
</dbReference>
<dbReference type="GO" id="GO:0000155">
    <property type="term" value="F:phosphorelay sensor kinase activity"/>
    <property type="evidence" value="ECO:0007669"/>
    <property type="project" value="InterPro"/>
</dbReference>
<dbReference type="AlphaFoldDB" id="A0A923LJU0"/>
<feature type="transmembrane region" description="Helical" evidence="5">
    <location>
        <begin position="283"/>
        <end position="302"/>
    </location>
</feature>
<feature type="transmembrane region" description="Helical" evidence="5">
    <location>
        <begin position="12"/>
        <end position="32"/>
    </location>
</feature>
<dbReference type="PANTHER" id="PTHR34220:SF7">
    <property type="entry name" value="SENSOR HISTIDINE KINASE YPDA"/>
    <property type="match status" value="1"/>
</dbReference>
<keyword evidence="3" id="KW-0808">Transferase</keyword>
<dbReference type="PROSITE" id="PS50885">
    <property type="entry name" value="HAMP"/>
    <property type="match status" value="1"/>
</dbReference>
<dbReference type="InterPro" id="IPR003594">
    <property type="entry name" value="HATPase_dom"/>
</dbReference>
<dbReference type="SMART" id="SM00304">
    <property type="entry name" value="HAMP"/>
    <property type="match status" value="1"/>
</dbReference>
<reference evidence="7" key="1">
    <citation type="submission" date="2020-08" db="EMBL/GenBank/DDBJ databases">
        <title>Genome public.</title>
        <authorList>
            <person name="Liu C."/>
            <person name="Sun Q."/>
        </authorList>
    </citation>
    <scope>NUCLEOTIDE SEQUENCE</scope>
    <source>
        <strain evidence="7">NSJ-55</strain>
    </source>
</reference>
<evidence type="ECO:0000259" key="6">
    <source>
        <dbReference type="PROSITE" id="PS50885"/>
    </source>
</evidence>
<protein>
    <submittedName>
        <fullName evidence="7">Histidine kinase</fullName>
    </submittedName>
</protein>
<keyword evidence="5" id="KW-0472">Membrane</keyword>
<dbReference type="Pfam" id="PF06580">
    <property type="entry name" value="His_kinase"/>
    <property type="match status" value="1"/>
</dbReference>
<comment type="subcellular location">
    <subcellularLocation>
        <location evidence="1">Membrane</location>
    </subcellularLocation>
</comment>
<dbReference type="Gene3D" id="3.30.565.10">
    <property type="entry name" value="Histidine kinase-like ATPase, C-terminal domain"/>
    <property type="match status" value="1"/>
</dbReference>
<dbReference type="InterPro" id="IPR010559">
    <property type="entry name" value="Sig_transdc_His_kin_internal"/>
</dbReference>
<dbReference type="Gene3D" id="3.30.450.20">
    <property type="entry name" value="PAS domain"/>
    <property type="match status" value="1"/>
</dbReference>
<dbReference type="GO" id="GO:0016020">
    <property type="term" value="C:membrane"/>
    <property type="evidence" value="ECO:0007669"/>
    <property type="project" value="UniProtKB-SubCell"/>
</dbReference>
<name>A0A923LJU0_9FIRM</name>
<evidence type="ECO:0000313" key="7">
    <source>
        <dbReference type="EMBL" id="MBC5689274.1"/>
    </source>
</evidence>
<sequence length="597" mass="67784">MKFHSIKTKLTVMYAVIIFILITCISIAVGFISSNALLNKSVVSADRELTLLDEKLNLFTAKLESESLYLTQVQDNAYSEDPYQQFLYTSGILSFLHDFIIVQSSVDSIAFYDVNGSYMFSDARSNISSVQQKSVDYIEEFKAEDASSKWYGFHYFDDPQSLSSPQWVCSFLRKIYSFRGELIGIMELNLTEESIQSIYDTVIADHYNFYILDSNQTIISAEDKSLLHRDLKELQQMYPPFSKGSFLNASDTYLYTTHKNEILDWTLVSTLPLEAILKESRTLVMTIFFIGFLALLLGFILLHSITNFIIRPLLHLTDAVERIAQGDYTVRADTSPENEIGCLASRVNSMAENTLQLLDTIEKESSLKRQFEFSYIQLQMSPHFLYNTLETICGMIAVDEKQKAIKTIQNVSLFYSKVLSKGIPIIPISQELEITRCYLDILQQRYCEIYTYSITLEPEAAQYKIPKLTLQPFVENALIHGIIPTGENGHITVCVTYEKDSCIISISDNGAGIEEQRLSILRNSLSHQNFGQESASGFGIVSTYQRLLLFLGADNVTIELESALGKGTSIRLILKHQGEEILKKENLSYDLSCTDRR</sequence>
<dbReference type="InterPro" id="IPR036890">
    <property type="entry name" value="HATPase_C_sf"/>
</dbReference>
<dbReference type="RefSeq" id="WP_186875948.1">
    <property type="nucleotide sequence ID" value="NZ_JACOPF010000002.1"/>
</dbReference>
<feature type="domain" description="HAMP" evidence="6">
    <location>
        <begin position="307"/>
        <end position="359"/>
    </location>
</feature>